<feature type="region of interest" description="Disordered" evidence="1">
    <location>
        <begin position="908"/>
        <end position="978"/>
    </location>
</feature>
<dbReference type="EMBL" id="AJIL01000015">
    <property type="protein sequence ID" value="KNF03851.1"/>
    <property type="molecule type" value="Genomic_DNA"/>
</dbReference>
<feature type="compositionally biased region" description="Low complexity" evidence="1">
    <location>
        <begin position="916"/>
        <end position="933"/>
    </location>
</feature>
<reference evidence="3" key="1">
    <citation type="submission" date="2014-03" db="EMBL/GenBank/DDBJ databases">
        <title>The Genome Sequence of Puccinia striiformis f. sp. tritici PST-78.</title>
        <authorList>
            <consortium name="The Broad Institute Genome Sequencing Platform"/>
            <person name="Cuomo C."/>
            <person name="Hulbert S."/>
            <person name="Chen X."/>
            <person name="Walker B."/>
            <person name="Young S.K."/>
            <person name="Zeng Q."/>
            <person name="Gargeya S."/>
            <person name="Fitzgerald M."/>
            <person name="Haas B."/>
            <person name="Abouelleil A."/>
            <person name="Alvarado L."/>
            <person name="Arachchi H.M."/>
            <person name="Berlin A.M."/>
            <person name="Chapman S.B."/>
            <person name="Goldberg J."/>
            <person name="Griggs A."/>
            <person name="Gujja S."/>
            <person name="Hansen M."/>
            <person name="Howarth C."/>
            <person name="Imamovic A."/>
            <person name="Larimer J."/>
            <person name="McCowan C."/>
            <person name="Montmayeur A."/>
            <person name="Murphy C."/>
            <person name="Neiman D."/>
            <person name="Pearson M."/>
            <person name="Priest M."/>
            <person name="Roberts A."/>
            <person name="Saif S."/>
            <person name="Shea T."/>
            <person name="Sisk P."/>
            <person name="Sykes S."/>
            <person name="Wortman J."/>
            <person name="Nusbaum C."/>
            <person name="Birren B."/>
        </authorList>
    </citation>
    <scope>NUCLEOTIDE SEQUENCE [LARGE SCALE GENOMIC DNA]</scope>
    <source>
        <strain evidence="3">race PST-78</strain>
    </source>
</reference>
<evidence type="ECO:0000256" key="1">
    <source>
        <dbReference type="SAM" id="MobiDB-lite"/>
    </source>
</evidence>
<dbReference type="STRING" id="1165861.A0A0L0VX60"/>
<dbReference type="AlphaFoldDB" id="A0A0L0VX60"/>
<evidence type="ECO:0000313" key="2">
    <source>
        <dbReference type="EMBL" id="KNF03851.1"/>
    </source>
</evidence>
<evidence type="ECO:0000313" key="3">
    <source>
        <dbReference type="Proteomes" id="UP000054564"/>
    </source>
</evidence>
<dbReference type="OrthoDB" id="2506162at2759"/>
<proteinExistence type="predicted"/>
<keyword evidence="3" id="KW-1185">Reference proteome</keyword>
<dbReference type="Proteomes" id="UP000054564">
    <property type="component" value="Unassembled WGS sequence"/>
</dbReference>
<protein>
    <submittedName>
        <fullName evidence="2">Uncharacterized protein</fullName>
    </submittedName>
</protein>
<sequence length="1135" mass="127541">MAIDYSIQGILATTTRNNRIRFKLNQTIYDYRLPNEQVKIRALKFSPDGTHLLIISRTRNTSNELRISIIKQTQSRADHWDLIYDHLLDQRNISSFTFLNHARRSFVEPSTNNNEEEGEIEISSTRYRKLKKTQPIAINTYSAGKGETIILVLNTNEVLVIYLSNLDLPPHSILTTLDRPIEGLKLIPTPCPTHEIKEDVDNKKEVIHSAIGLPPCSVSINPSSEDEDHESIPHLLIATQTKLKPSQSPLPTIKQTIIKPILKSTSNQPCEDLDDDDQDLFITGISDLDQAFDMPKSQSILKPIDDNEDDDGLKQSSKPSIIHQNSDLVNHQYIKFKPLLSNQFNLQKINPGYGVINLIEILIDFETHVIPNLTINLLPNLSINDSFNYDTESQVTLNQLSFSIIPVNLTSSLLRLLASFTRDYQQEEEEEEEIQAWDIKFQSSKLSNGFLGLESLITPNLISSNDILRGPYEWVFNRISNRKLGNDEDPNMKIKIRKIIPEWKVKSGCILLFIEKIKKKKKKCRKDKYSNWIQNEDQSKREESFGYECWILHGLDLSTIDIINLDNLKSIEIVQICLSYHGVYCYSIDVNGIARASPLVSPNQSATIVGLIVNGIHNRESVEDISRLLSSSSSSCLTTTGTVGEEDQLEYMSIFKDVGTFIGLLSPSNQNFEYDPNLATSWNLGFDLWSSIPGYQRAADIALICRQLCVALGIVNMVKANHYSGSVWHMIGLSRWYSRLCQRIVGSIDPDSETPHLSLLPMSGCPFYCCFKIMVALTNFSNWLKAANPHQQPRPSQPTHAFSSLNPATDTFYQQQPGTSFAVRDDDQVEIAKTVFAEVWNHQNHIHMESWGKLLQDLGRTVYPKPGIGVTPLPPRQGQGFILPLSAVDPVQVRESLQDLRECIARHPMLIKPARPSTSSERPSSSSSPSADVQPPPSTLAPRTPPMGPSTTPTTSPPSVPPRTTGGEELVTNDKSTEEGTLFDKKTLATLKTINRTIKAVDDRAKYDVLVGINLSEILDSDKTNPTLDSHTSKRTLDGNNKINSVSSNHQLIKECVKCRARSLSRPWSNNDLYSSNPSFDLDNSTTTLHSRNHSILNSYCNRLAQFDFSIREFKNRCICSGLWVRPSSSSSTSS</sequence>
<organism evidence="2 3">
    <name type="scientific">Puccinia striiformis f. sp. tritici PST-78</name>
    <dbReference type="NCBI Taxonomy" id="1165861"/>
    <lineage>
        <taxon>Eukaryota</taxon>
        <taxon>Fungi</taxon>
        <taxon>Dikarya</taxon>
        <taxon>Basidiomycota</taxon>
        <taxon>Pucciniomycotina</taxon>
        <taxon>Pucciniomycetes</taxon>
        <taxon>Pucciniales</taxon>
        <taxon>Pucciniaceae</taxon>
        <taxon>Puccinia</taxon>
    </lineage>
</organism>
<name>A0A0L0VX60_9BASI</name>
<feature type="compositionally biased region" description="Pro residues" evidence="1">
    <location>
        <begin position="934"/>
        <end position="948"/>
    </location>
</feature>
<accession>A0A0L0VX60</accession>
<gene>
    <name evidence="2" type="ORF">PSTG_02942</name>
</gene>
<feature type="region of interest" description="Disordered" evidence="1">
    <location>
        <begin position="300"/>
        <end position="321"/>
    </location>
</feature>
<comment type="caution">
    <text evidence="2">The sequence shown here is derived from an EMBL/GenBank/DDBJ whole genome shotgun (WGS) entry which is preliminary data.</text>
</comment>